<keyword evidence="2" id="KW-1185">Reference proteome</keyword>
<dbReference type="HOGENOM" id="CLU_116294_1_0_11"/>
<evidence type="ECO:0000313" key="2">
    <source>
        <dbReference type="Proteomes" id="UP000004184"/>
    </source>
</evidence>
<dbReference type="EMBL" id="GG657757">
    <property type="protein sequence ID" value="EFL31312.1"/>
    <property type="molecule type" value="Genomic_DNA"/>
</dbReference>
<dbReference type="AlphaFoldDB" id="D9X0P8"/>
<evidence type="ECO:0000313" key="1">
    <source>
        <dbReference type="EMBL" id="EFL31312.1"/>
    </source>
</evidence>
<gene>
    <name evidence="1" type="ORF">SSQG_01830</name>
</gene>
<proteinExistence type="predicted"/>
<name>D9X0P8_STRVT</name>
<reference evidence="2" key="1">
    <citation type="submission" date="2009-02" db="EMBL/GenBank/DDBJ databases">
        <title>Annotation of Streptomyces viridochromogenes strain DSM 40736.</title>
        <authorList>
            <consortium name="The Broad Institute Genome Sequencing Platform"/>
            <consortium name="Broad Institute Microbial Sequencing Center"/>
            <person name="Fischbach M."/>
            <person name="Godfrey P."/>
            <person name="Ward D."/>
            <person name="Young S."/>
            <person name="Zeng Q."/>
            <person name="Koehrsen M."/>
            <person name="Alvarado L."/>
            <person name="Berlin A.M."/>
            <person name="Bochicchio J."/>
            <person name="Borenstein D."/>
            <person name="Chapman S.B."/>
            <person name="Chen Z."/>
            <person name="Engels R."/>
            <person name="Freedman E."/>
            <person name="Gellesch M."/>
            <person name="Goldberg J."/>
            <person name="Griggs A."/>
            <person name="Gujja S."/>
            <person name="Heilman E.R."/>
            <person name="Heiman D.I."/>
            <person name="Hepburn T.A."/>
            <person name="Howarth C."/>
            <person name="Jen D."/>
            <person name="Larson L."/>
            <person name="Lewis B."/>
            <person name="Mehta T."/>
            <person name="Park D."/>
            <person name="Pearson M."/>
            <person name="Richards J."/>
            <person name="Roberts A."/>
            <person name="Saif S."/>
            <person name="Shea T.D."/>
            <person name="Shenoy N."/>
            <person name="Sisk P."/>
            <person name="Stolte C."/>
            <person name="Sykes S.N."/>
            <person name="Thomson T."/>
            <person name="Walk T."/>
            <person name="White J."/>
            <person name="Yandava C."/>
            <person name="Straight P."/>
            <person name="Clardy J."/>
            <person name="Hung D."/>
            <person name="Kolter R."/>
            <person name="Mekalanos J."/>
            <person name="Walker S."/>
            <person name="Walsh C.T."/>
            <person name="Wieland-Brown L.C."/>
            <person name="Haas B."/>
            <person name="Nusbaum C."/>
            <person name="Birren B."/>
        </authorList>
    </citation>
    <scope>NUCLEOTIDE SEQUENCE [LARGE SCALE GENOMIC DNA]</scope>
    <source>
        <strain evidence="2">DSM 40736 / JCM 4977 / BCRC 1201 / Tue 494</strain>
    </source>
</reference>
<dbReference type="Proteomes" id="UP000004184">
    <property type="component" value="Unassembled WGS sequence"/>
</dbReference>
<protein>
    <submittedName>
        <fullName evidence="1">Predicted protein</fullName>
    </submittedName>
</protein>
<sequence length="158" mass="16841">MGAHGHHGGGKPMIDSMAALAAAASTALVGAMATDTWQVARDGLVRVFGRGREGEPAQLAARLDEEAALVSAADDSDEARRSLLPAWRLRVEQFLLAHPEAVDELGELTRHLNSALPGTQQNWVQHVDARDHGQAFGVQGGNLIVHQQPPADRPDLQP</sequence>
<dbReference type="STRING" id="591159.SSQG_01830"/>
<accession>D9X0P8</accession>
<organism evidence="1 2">
    <name type="scientific">Streptomyces viridochromogenes (strain DSM 40736 / JCM 4977 / BCRC 1201 / Tue 494)</name>
    <dbReference type="NCBI Taxonomy" id="591159"/>
    <lineage>
        <taxon>Bacteria</taxon>
        <taxon>Bacillati</taxon>
        <taxon>Actinomycetota</taxon>
        <taxon>Actinomycetes</taxon>
        <taxon>Kitasatosporales</taxon>
        <taxon>Streptomycetaceae</taxon>
        <taxon>Streptomyces</taxon>
    </lineage>
</organism>